<dbReference type="AlphaFoldDB" id="A0A9Q3UN37"/>
<feature type="chain" id="PRO_5040325506" description="YtxH domain-containing protein" evidence="2">
    <location>
        <begin position="21"/>
        <end position="79"/>
    </location>
</feature>
<organism evidence="3 4">
    <name type="scientific">Alloalcanivorax marinus</name>
    <dbReference type="NCBI Taxonomy" id="1177169"/>
    <lineage>
        <taxon>Bacteria</taxon>
        <taxon>Pseudomonadati</taxon>
        <taxon>Pseudomonadota</taxon>
        <taxon>Gammaproteobacteria</taxon>
        <taxon>Oceanospirillales</taxon>
        <taxon>Alcanivoracaceae</taxon>
        <taxon>Alloalcanivorax</taxon>
    </lineage>
</organism>
<feature type="compositionally biased region" description="Acidic residues" evidence="1">
    <location>
        <begin position="50"/>
        <end position="59"/>
    </location>
</feature>
<feature type="region of interest" description="Disordered" evidence="1">
    <location>
        <begin position="27"/>
        <end position="79"/>
    </location>
</feature>
<evidence type="ECO:0000256" key="2">
    <source>
        <dbReference type="SAM" id="SignalP"/>
    </source>
</evidence>
<proteinExistence type="predicted"/>
<accession>A0A9Q3UN37</accession>
<dbReference type="RefSeq" id="WP_204426568.1">
    <property type="nucleotide sequence ID" value="NZ_ARXL01000017.1"/>
</dbReference>
<evidence type="ECO:0000313" key="4">
    <source>
        <dbReference type="Proteomes" id="UP001108027"/>
    </source>
</evidence>
<gene>
    <name evidence="3" type="ORF">LL252_11740</name>
</gene>
<evidence type="ECO:0000313" key="3">
    <source>
        <dbReference type="EMBL" id="MCC4309245.1"/>
    </source>
</evidence>
<dbReference type="PROSITE" id="PS51257">
    <property type="entry name" value="PROKAR_LIPOPROTEIN"/>
    <property type="match status" value="1"/>
</dbReference>
<evidence type="ECO:0008006" key="5">
    <source>
        <dbReference type="Google" id="ProtNLM"/>
    </source>
</evidence>
<evidence type="ECO:0000256" key="1">
    <source>
        <dbReference type="SAM" id="MobiDB-lite"/>
    </source>
</evidence>
<feature type="signal peptide" evidence="2">
    <location>
        <begin position="1"/>
        <end position="20"/>
    </location>
</feature>
<protein>
    <recommendedName>
        <fullName evidence="5">YtxH domain-containing protein</fullName>
    </recommendedName>
</protein>
<keyword evidence="2" id="KW-0732">Signal</keyword>
<keyword evidence="4" id="KW-1185">Reference proteome</keyword>
<feature type="compositionally biased region" description="Basic and acidic residues" evidence="1">
    <location>
        <begin position="60"/>
        <end position="70"/>
    </location>
</feature>
<reference evidence="3" key="1">
    <citation type="submission" date="2021-10" db="EMBL/GenBank/DDBJ databases">
        <title>The diversity and Nitrogen Metabolism of Culturable Nitrate-Utilizing Bacteria Within the Oxygen Minimum Zone of the Changjiang (Yangtze River)Estuary.</title>
        <authorList>
            <person name="Zhang D."/>
            <person name="Zheng J."/>
            <person name="Liu S."/>
            <person name="He W."/>
        </authorList>
    </citation>
    <scope>NUCLEOTIDE SEQUENCE</scope>
    <source>
        <strain evidence="3">FXH-223</strain>
    </source>
</reference>
<comment type="caution">
    <text evidence="3">The sequence shown here is derived from an EMBL/GenBank/DDBJ whole genome shotgun (WGS) entry which is preliminary data.</text>
</comment>
<dbReference type="EMBL" id="JAJGNA010000013">
    <property type="protein sequence ID" value="MCC4309245.1"/>
    <property type="molecule type" value="Genomic_DNA"/>
</dbReference>
<name>A0A9Q3UN37_9GAMM</name>
<dbReference type="Proteomes" id="UP001108027">
    <property type="component" value="Unassembled WGS sequence"/>
</dbReference>
<sequence>MRTFSKGLVVLLFGAMLGLAGCDQQGPMEKAGEKADEAVDEVTGQGPMEEAGENVDDAWEDTKDAGKEMGEAVDGDNNQ</sequence>